<dbReference type="PANTHER" id="PTHR11388">
    <property type="entry name" value="ORGANIC ANION TRANSPORTER"/>
    <property type="match status" value="1"/>
</dbReference>
<keyword evidence="4 8" id="KW-0812">Transmembrane</keyword>
<keyword evidence="5 8" id="KW-1133">Transmembrane helix</keyword>
<dbReference type="PROSITE" id="PS51465">
    <property type="entry name" value="KAZAL_2"/>
    <property type="match status" value="1"/>
</dbReference>
<evidence type="ECO:0000256" key="8">
    <source>
        <dbReference type="RuleBase" id="RU362056"/>
    </source>
</evidence>
<proteinExistence type="inferred from homology"/>
<evidence type="ECO:0000256" key="3">
    <source>
        <dbReference type="ARBA" id="ARBA00022475"/>
    </source>
</evidence>
<evidence type="ECO:0000256" key="7">
    <source>
        <dbReference type="ARBA" id="ARBA00023157"/>
    </source>
</evidence>
<reference evidence="11 12" key="1">
    <citation type="submission" date="2023-11" db="EMBL/GenBank/DDBJ databases">
        <title>Halocaridina rubra genome assembly.</title>
        <authorList>
            <person name="Smith C."/>
        </authorList>
    </citation>
    <scope>NUCLEOTIDE SEQUENCE [LARGE SCALE GENOMIC DNA]</scope>
    <source>
        <strain evidence="11">EP-1</strain>
        <tissue evidence="11">Whole</tissue>
    </source>
</reference>
<dbReference type="GO" id="GO:0006811">
    <property type="term" value="P:monoatomic ion transport"/>
    <property type="evidence" value="ECO:0007669"/>
    <property type="project" value="UniProtKB-KW"/>
</dbReference>
<dbReference type="EMBL" id="JAXCGZ010013591">
    <property type="protein sequence ID" value="KAK7072234.1"/>
    <property type="molecule type" value="Genomic_DNA"/>
</dbReference>
<evidence type="ECO:0000256" key="1">
    <source>
        <dbReference type="ARBA" id="ARBA00004651"/>
    </source>
</evidence>
<keyword evidence="8" id="KW-0406">Ion transport</keyword>
<evidence type="ECO:0000313" key="12">
    <source>
        <dbReference type="Proteomes" id="UP001381693"/>
    </source>
</evidence>
<keyword evidence="6 8" id="KW-0472">Membrane</keyword>
<accession>A0AAN9A2V1</accession>
<dbReference type="PANTHER" id="PTHR11388:SF76">
    <property type="entry name" value="SOLUTE CARRIER ORGANIC ANION TRANSPORTER FAMILY MEMBER"/>
    <property type="match status" value="1"/>
</dbReference>
<evidence type="ECO:0000256" key="4">
    <source>
        <dbReference type="ARBA" id="ARBA00022692"/>
    </source>
</evidence>
<dbReference type="AlphaFoldDB" id="A0AAN9A2V1"/>
<feature type="transmembrane region" description="Helical" evidence="8">
    <location>
        <begin position="331"/>
        <end position="352"/>
    </location>
</feature>
<evidence type="ECO:0000313" key="11">
    <source>
        <dbReference type="EMBL" id="KAK7072234.1"/>
    </source>
</evidence>
<comment type="caution">
    <text evidence="11">The sequence shown here is derived from an EMBL/GenBank/DDBJ whole genome shotgun (WGS) entry which is preliminary data.</text>
</comment>
<feature type="compositionally biased region" description="Basic and acidic residues" evidence="9">
    <location>
        <begin position="638"/>
        <end position="659"/>
    </location>
</feature>
<comment type="similarity">
    <text evidence="2 8">Belongs to the organo anion transporter (TC 2.A.60) family.</text>
</comment>
<feature type="domain" description="Kazal-like" evidence="10">
    <location>
        <begin position="396"/>
        <end position="451"/>
    </location>
</feature>
<keyword evidence="12" id="KW-1185">Reference proteome</keyword>
<sequence>MEKRFRLTSKQTGTILSGNDISQVILSILVGYFGNYGHRPHWMSIAVILGAGSGFAAALPHFIYGPGKDAIRIAEFTSRSASALISNITRVTSKEKRQELCHLQPDLNCEDEDMAAESFIGPVILLFISQFCVGITVTTFYSIGVTYLDDNISKKSYPIYYAFTFMLRILGPVTGFFMGGKCLSMWIDPQKQPNLTRKDPRWYGAWWIGYLFIGCNLLLAGSLLMLFPRKLPATLRRESKKVLRQAEKDEQAGAKRGIEYFASLAKTKQTEREKPTFKNLLRALRRIFTNKIWVGNLFNTVVYVLAASGYWNFKPKYLENQFRKSTSESSYYTGVTSLVSLMLGTGLGGAVLRWAQPGPRFVTGYNIFITLLQSCSYVVLMFVGCPKVDVVGPVEGLEGPPCSADCGCSDRYSPICSEDKTTLFYSPCYAGCTVANTSASPIVYSDCHCITNGTDPFNKTFIGDTVSPDSATFGYATSGYCEEPCNAFIYYIIIQTVVKTVASTGRVGSNLIHIRSVADEDKGIALGTLTVCLSLFGFIPAPIMMGAIVDSACLIWDKTCGKFGNCWLYDSDKFRIIIHMVPAVLIFISVFGDIVVYYYSRQLDLYGIAEEEIDLEQTKNKEEEEEEEQEEEEEEEEKTPLKTEEEKIKKEKPEDLDSC</sequence>
<dbReference type="InterPro" id="IPR002350">
    <property type="entry name" value="Kazal_dom"/>
</dbReference>
<dbReference type="InterPro" id="IPR004156">
    <property type="entry name" value="OATP"/>
</dbReference>
<organism evidence="11 12">
    <name type="scientific">Halocaridina rubra</name>
    <name type="common">Hawaiian red shrimp</name>
    <dbReference type="NCBI Taxonomy" id="373956"/>
    <lineage>
        <taxon>Eukaryota</taxon>
        <taxon>Metazoa</taxon>
        <taxon>Ecdysozoa</taxon>
        <taxon>Arthropoda</taxon>
        <taxon>Crustacea</taxon>
        <taxon>Multicrustacea</taxon>
        <taxon>Malacostraca</taxon>
        <taxon>Eumalacostraca</taxon>
        <taxon>Eucarida</taxon>
        <taxon>Decapoda</taxon>
        <taxon>Pleocyemata</taxon>
        <taxon>Caridea</taxon>
        <taxon>Atyoidea</taxon>
        <taxon>Atyidae</taxon>
        <taxon>Halocaridina</taxon>
    </lineage>
</organism>
<feature type="transmembrane region" description="Helical" evidence="8">
    <location>
        <begin position="576"/>
        <end position="599"/>
    </location>
</feature>
<evidence type="ECO:0000256" key="2">
    <source>
        <dbReference type="ARBA" id="ARBA00009657"/>
    </source>
</evidence>
<keyword evidence="7" id="KW-1015">Disulfide bond</keyword>
<feature type="transmembrane region" description="Helical" evidence="8">
    <location>
        <begin position="123"/>
        <end position="148"/>
    </location>
</feature>
<feature type="transmembrane region" description="Helical" evidence="8">
    <location>
        <begin position="364"/>
        <end position="383"/>
    </location>
</feature>
<dbReference type="GO" id="GO:0043252">
    <property type="term" value="P:sodium-independent organic anion transport"/>
    <property type="evidence" value="ECO:0007669"/>
    <property type="project" value="TreeGrafter"/>
</dbReference>
<keyword evidence="8" id="KW-0813">Transport</keyword>
<protein>
    <recommendedName>
        <fullName evidence="8">Solute carrier organic anion transporter family member</fullName>
    </recommendedName>
</protein>
<dbReference type="GO" id="GO:0015347">
    <property type="term" value="F:sodium-independent organic anion transmembrane transporter activity"/>
    <property type="evidence" value="ECO:0007669"/>
    <property type="project" value="TreeGrafter"/>
</dbReference>
<keyword evidence="3" id="KW-1003">Cell membrane</keyword>
<comment type="subcellular location">
    <subcellularLocation>
        <location evidence="1 8">Cell membrane</location>
        <topology evidence="1 8">Multi-pass membrane protein</topology>
    </subcellularLocation>
</comment>
<dbReference type="Proteomes" id="UP001381693">
    <property type="component" value="Unassembled WGS sequence"/>
</dbReference>
<evidence type="ECO:0000256" key="9">
    <source>
        <dbReference type="SAM" id="MobiDB-lite"/>
    </source>
</evidence>
<feature type="transmembrane region" description="Helical" evidence="8">
    <location>
        <begin position="207"/>
        <end position="227"/>
    </location>
</feature>
<evidence type="ECO:0000256" key="6">
    <source>
        <dbReference type="ARBA" id="ARBA00023136"/>
    </source>
</evidence>
<gene>
    <name evidence="11" type="ORF">SK128_004077</name>
</gene>
<dbReference type="NCBIfam" id="TIGR00805">
    <property type="entry name" value="oat"/>
    <property type="match status" value="1"/>
</dbReference>
<dbReference type="Pfam" id="PF03137">
    <property type="entry name" value="OATP"/>
    <property type="match status" value="1"/>
</dbReference>
<dbReference type="SUPFAM" id="SSF103473">
    <property type="entry name" value="MFS general substrate transporter"/>
    <property type="match status" value="1"/>
</dbReference>
<feature type="region of interest" description="Disordered" evidence="9">
    <location>
        <begin position="615"/>
        <end position="659"/>
    </location>
</feature>
<feature type="transmembrane region" description="Helical" evidence="8">
    <location>
        <begin position="160"/>
        <end position="187"/>
    </location>
</feature>
<dbReference type="InterPro" id="IPR036259">
    <property type="entry name" value="MFS_trans_sf"/>
</dbReference>
<feature type="transmembrane region" description="Helical" evidence="8">
    <location>
        <begin position="292"/>
        <end position="311"/>
    </location>
</feature>
<dbReference type="GO" id="GO:0016323">
    <property type="term" value="C:basolateral plasma membrane"/>
    <property type="evidence" value="ECO:0007669"/>
    <property type="project" value="TreeGrafter"/>
</dbReference>
<evidence type="ECO:0000259" key="10">
    <source>
        <dbReference type="PROSITE" id="PS51465"/>
    </source>
</evidence>
<feature type="compositionally biased region" description="Acidic residues" evidence="9">
    <location>
        <begin position="623"/>
        <end position="637"/>
    </location>
</feature>
<dbReference type="Gene3D" id="1.20.1250.20">
    <property type="entry name" value="MFS general substrate transporter like domains"/>
    <property type="match status" value="1"/>
</dbReference>
<dbReference type="CDD" id="cd17336">
    <property type="entry name" value="MFS_SLCO_OATP"/>
    <property type="match status" value="1"/>
</dbReference>
<comment type="caution">
    <text evidence="8">Lacks conserved residue(s) required for the propagation of feature annotation.</text>
</comment>
<evidence type="ECO:0000256" key="5">
    <source>
        <dbReference type="ARBA" id="ARBA00022989"/>
    </source>
</evidence>
<feature type="transmembrane region" description="Helical" evidence="8">
    <location>
        <begin position="42"/>
        <end position="63"/>
    </location>
</feature>
<name>A0AAN9A2V1_HALRR</name>